<dbReference type="Proteomes" id="UP001318860">
    <property type="component" value="Unassembled WGS sequence"/>
</dbReference>
<keyword evidence="2" id="KW-0804">Transcription</keyword>
<keyword evidence="2" id="KW-0805">Transcription regulation</keyword>
<dbReference type="InterPro" id="IPR003690">
    <property type="entry name" value="MTERF"/>
</dbReference>
<keyword evidence="2" id="KW-0806">Transcription termination</keyword>
<dbReference type="SMART" id="SM00733">
    <property type="entry name" value="Mterf"/>
    <property type="match status" value="8"/>
</dbReference>
<dbReference type="EMBL" id="JABTTQ020000001">
    <property type="protein sequence ID" value="KAK6164750.1"/>
    <property type="molecule type" value="Genomic_DNA"/>
</dbReference>
<name>A0ABR0Y0N7_REHGL</name>
<evidence type="ECO:0000313" key="4">
    <source>
        <dbReference type="EMBL" id="KAK6164750.1"/>
    </source>
</evidence>
<dbReference type="PANTHER" id="PTHR13068:SF133">
    <property type="entry name" value="MITOCHONDRIAL TRANSCRIPTION TERMINATION FACTOR FAMILY PROTEIN"/>
    <property type="match status" value="1"/>
</dbReference>
<keyword evidence="5" id="KW-1185">Reference proteome</keyword>
<accession>A0ABR0Y0N7</accession>
<sequence length="476" mass="53993">MDLYNRLGWSESDINAAFLRHPFCLQLSEKKITANMDFLVDKFGCKPVAIAECPVLLTYNLEKRIKPRCLVARILNDKGLKEMTSVTSLLILSEEKFLSRYIDKYKEEIPELLDIYKGKLSPPKSAPSVCENDSDKSFTVSYLVNSCGLSSKDAISVSKKVCFKSPEKPDAVLELLRQYGFTDADIPRLVTRWPGVLVSRPNKNLLPKLEFFRSIGVPLPVLAQKLTIYPYVLRRSLKNSIIPSYNDLKSLLQSDERVVLVFSRAPRALGRHWSDGISSNTSILRERGVPESSIVSLALYQPAFLAIRKEKLVVCVDRAVEMGFDILKSGFTHAIRVFIGSTESTLKRKMDLYRRLGWSESDINAAFLRHPSCLKLSEKKITANMDFLVDKFGCKPVAIAECPVLLSYNLEKRIKPRCLVARILNDKGLKEMTSVTSLLILSEEKFLNRYVDKYKEDIPELLDIYKGKLSPPVMCF</sequence>
<organism evidence="4 5">
    <name type="scientific">Rehmannia glutinosa</name>
    <name type="common">Chinese foxglove</name>
    <dbReference type="NCBI Taxonomy" id="99300"/>
    <lineage>
        <taxon>Eukaryota</taxon>
        <taxon>Viridiplantae</taxon>
        <taxon>Streptophyta</taxon>
        <taxon>Embryophyta</taxon>
        <taxon>Tracheophyta</taxon>
        <taxon>Spermatophyta</taxon>
        <taxon>Magnoliopsida</taxon>
        <taxon>eudicotyledons</taxon>
        <taxon>Gunneridae</taxon>
        <taxon>Pentapetalae</taxon>
        <taxon>asterids</taxon>
        <taxon>lamiids</taxon>
        <taxon>Lamiales</taxon>
        <taxon>Orobanchaceae</taxon>
        <taxon>Rehmannieae</taxon>
        <taxon>Rehmannia</taxon>
    </lineage>
</organism>
<dbReference type="InterPro" id="IPR038538">
    <property type="entry name" value="MTERF_sf"/>
</dbReference>
<protein>
    <submittedName>
        <fullName evidence="4">Uncharacterized protein</fullName>
    </submittedName>
</protein>
<keyword evidence="3" id="KW-0809">Transit peptide</keyword>
<dbReference type="Gene3D" id="1.25.70.10">
    <property type="entry name" value="Transcription termination factor 3, mitochondrial"/>
    <property type="match status" value="2"/>
</dbReference>
<evidence type="ECO:0000256" key="2">
    <source>
        <dbReference type="ARBA" id="ARBA00022472"/>
    </source>
</evidence>
<comment type="caution">
    <text evidence="4">The sequence shown here is derived from an EMBL/GenBank/DDBJ whole genome shotgun (WGS) entry which is preliminary data.</text>
</comment>
<dbReference type="PANTHER" id="PTHR13068">
    <property type="entry name" value="CGI-12 PROTEIN-RELATED"/>
    <property type="match status" value="1"/>
</dbReference>
<gene>
    <name evidence="4" type="ORF">DH2020_001614</name>
</gene>
<evidence type="ECO:0000256" key="1">
    <source>
        <dbReference type="ARBA" id="ARBA00007692"/>
    </source>
</evidence>
<evidence type="ECO:0000256" key="3">
    <source>
        <dbReference type="ARBA" id="ARBA00022946"/>
    </source>
</evidence>
<proteinExistence type="inferred from homology"/>
<dbReference type="Pfam" id="PF02536">
    <property type="entry name" value="mTERF"/>
    <property type="match status" value="3"/>
</dbReference>
<evidence type="ECO:0000313" key="5">
    <source>
        <dbReference type="Proteomes" id="UP001318860"/>
    </source>
</evidence>
<reference evidence="4 5" key="1">
    <citation type="journal article" date="2021" name="Comput. Struct. Biotechnol. J.">
        <title>De novo genome assembly of the potent medicinal plant Rehmannia glutinosa using nanopore technology.</title>
        <authorList>
            <person name="Ma L."/>
            <person name="Dong C."/>
            <person name="Song C."/>
            <person name="Wang X."/>
            <person name="Zheng X."/>
            <person name="Niu Y."/>
            <person name="Chen S."/>
            <person name="Feng W."/>
        </authorList>
    </citation>
    <scope>NUCLEOTIDE SEQUENCE [LARGE SCALE GENOMIC DNA]</scope>
    <source>
        <strain evidence="4">DH-2019</strain>
    </source>
</reference>
<comment type="similarity">
    <text evidence="1">Belongs to the mTERF family.</text>
</comment>